<gene>
    <name evidence="1" type="ORF">RIF29_28899</name>
</gene>
<dbReference type="AlphaFoldDB" id="A0AAN9HTD8"/>
<organism evidence="1 2">
    <name type="scientific">Crotalaria pallida</name>
    <name type="common">Smooth rattlebox</name>
    <name type="synonym">Crotalaria striata</name>
    <dbReference type="NCBI Taxonomy" id="3830"/>
    <lineage>
        <taxon>Eukaryota</taxon>
        <taxon>Viridiplantae</taxon>
        <taxon>Streptophyta</taxon>
        <taxon>Embryophyta</taxon>
        <taxon>Tracheophyta</taxon>
        <taxon>Spermatophyta</taxon>
        <taxon>Magnoliopsida</taxon>
        <taxon>eudicotyledons</taxon>
        <taxon>Gunneridae</taxon>
        <taxon>Pentapetalae</taxon>
        <taxon>rosids</taxon>
        <taxon>fabids</taxon>
        <taxon>Fabales</taxon>
        <taxon>Fabaceae</taxon>
        <taxon>Papilionoideae</taxon>
        <taxon>50 kb inversion clade</taxon>
        <taxon>genistoids sensu lato</taxon>
        <taxon>core genistoids</taxon>
        <taxon>Crotalarieae</taxon>
        <taxon>Crotalaria</taxon>
    </lineage>
</organism>
<name>A0AAN9HTD8_CROPI</name>
<evidence type="ECO:0000313" key="2">
    <source>
        <dbReference type="Proteomes" id="UP001372338"/>
    </source>
</evidence>
<dbReference type="EMBL" id="JAYWIO010000006">
    <property type="protein sequence ID" value="KAK7255488.1"/>
    <property type="molecule type" value="Genomic_DNA"/>
</dbReference>
<comment type="caution">
    <text evidence="1">The sequence shown here is derived from an EMBL/GenBank/DDBJ whole genome shotgun (WGS) entry which is preliminary data.</text>
</comment>
<protein>
    <submittedName>
        <fullName evidence="1">Uncharacterized protein</fullName>
    </submittedName>
</protein>
<keyword evidence="2" id="KW-1185">Reference proteome</keyword>
<sequence length="71" mass="8186">MDCPARPNIMNQVKLTISKSRARPDRKVRLHFASTLLQFRLTLSFALRLALLLTQICLALSEQNIYLVFLI</sequence>
<proteinExistence type="predicted"/>
<dbReference type="Proteomes" id="UP001372338">
    <property type="component" value="Unassembled WGS sequence"/>
</dbReference>
<accession>A0AAN9HTD8</accession>
<evidence type="ECO:0000313" key="1">
    <source>
        <dbReference type="EMBL" id="KAK7255488.1"/>
    </source>
</evidence>
<reference evidence="1 2" key="1">
    <citation type="submission" date="2024-01" db="EMBL/GenBank/DDBJ databases">
        <title>The genomes of 5 underutilized Papilionoideae crops provide insights into root nodulation and disease resistanc.</title>
        <authorList>
            <person name="Yuan L."/>
        </authorList>
    </citation>
    <scope>NUCLEOTIDE SEQUENCE [LARGE SCALE GENOMIC DNA]</scope>
    <source>
        <strain evidence="1">ZHUSHIDOU_FW_LH</strain>
        <tissue evidence="1">Leaf</tissue>
    </source>
</reference>